<reference evidence="2" key="1">
    <citation type="journal article" date="2019" name="Int. J. Syst. Evol. Microbiol.">
        <title>The Global Catalogue of Microorganisms (GCM) 10K type strain sequencing project: providing services to taxonomists for standard genome sequencing and annotation.</title>
        <authorList>
            <consortium name="The Broad Institute Genomics Platform"/>
            <consortium name="The Broad Institute Genome Sequencing Center for Infectious Disease"/>
            <person name="Wu L."/>
            <person name="Ma J."/>
        </authorList>
    </citation>
    <scope>NUCLEOTIDE SEQUENCE [LARGE SCALE GENOMIC DNA]</scope>
    <source>
        <strain evidence="2">CCM 8689</strain>
    </source>
</reference>
<accession>A0ABV8NRG8</accession>
<dbReference type="RefSeq" id="WP_378962491.1">
    <property type="nucleotide sequence ID" value="NZ_JBHRXC010000016.1"/>
</dbReference>
<evidence type="ECO:0000313" key="2">
    <source>
        <dbReference type="Proteomes" id="UP001595792"/>
    </source>
</evidence>
<dbReference type="SUPFAM" id="SSF51206">
    <property type="entry name" value="cAMP-binding domain-like"/>
    <property type="match status" value="1"/>
</dbReference>
<gene>
    <name evidence="1" type="ORF">ACFOUY_17435</name>
</gene>
<keyword evidence="2" id="KW-1185">Reference proteome</keyword>
<proteinExistence type="predicted"/>
<dbReference type="InterPro" id="IPR018490">
    <property type="entry name" value="cNMP-bd_dom_sf"/>
</dbReference>
<dbReference type="Gene3D" id="2.60.120.10">
    <property type="entry name" value="Jelly Rolls"/>
    <property type="match status" value="1"/>
</dbReference>
<comment type="caution">
    <text evidence="1">The sequence shown here is derived from an EMBL/GenBank/DDBJ whole genome shotgun (WGS) entry which is preliminary data.</text>
</comment>
<name>A0ABV8NRG8_9SPHI</name>
<sequence>MLLIEKLRSLQNANAEIIDQIAESFIPKTFNKGLLLSTPEYSHPVLYYVENGLARGYFLHEGKENTSWIIESGFILPSTSFFAKTSSAEHISFISDSIGYSMNLSLIDDFAKVDPTFYRILLEIYEEDIHLRIQRERMLRIRHAETRFLHSQKEYPELIYLPIHNIIASFLNIESKYFFKIKRKYR</sequence>
<evidence type="ECO:0000313" key="1">
    <source>
        <dbReference type="EMBL" id="MFC4198493.1"/>
    </source>
</evidence>
<dbReference type="InterPro" id="IPR014710">
    <property type="entry name" value="RmlC-like_jellyroll"/>
</dbReference>
<dbReference type="EMBL" id="JBHSBY010000139">
    <property type="protein sequence ID" value="MFC4198493.1"/>
    <property type="molecule type" value="Genomic_DNA"/>
</dbReference>
<protein>
    <submittedName>
        <fullName evidence="1">Crp/Fnr family transcriptional regulator</fullName>
    </submittedName>
</protein>
<organism evidence="1 2">
    <name type="scientific">Pedobacter jamesrossensis</name>
    <dbReference type="NCBI Taxonomy" id="1908238"/>
    <lineage>
        <taxon>Bacteria</taxon>
        <taxon>Pseudomonadati</taxon>
        <taxon>Bacteroidota</taxon>
        <taxon>Sphingobacteriia</taxon>
        <taxon>Sphingobacteriales</taxon>
        <taxon>Sphingobacteriaceae</taxon>
        <taxon>Pedobacter</taxon>
    </lineage>
</organism>
<dbReference type="Proteomes" id="UP001595792">
    <property type="component" value="Unassembled WGS sequence"/>
</dbReference>